<organism evidence="1 2">
    <name type="scientific">Candidatus Woesebacteria bacterium RIFCSPLOWO2_01_FULL_39_21</name>
    <dbReference type="NCBI Taxonomy" id="1802519"/>
    <lineage>
        <taxon>Bacteria</taxon>
        <taxon>Candidatus Woeseibacteriota</taxon>
    </lineage>
</organism>
<evidence type="ECO:0000313" key="2">
    <source>
        <dbReference type="Proteomes" id="UP000177082"/>
    </source>
</evidence>
<dbReference type="STRING" id="1802519.A2961_03265"/>
<sequence>MSSEPGVGEFSLTVDTKFRFKNGEPLETKSGPLSNLFAEITQRALEVLEVKSVVLVAGPSGIGKTELFLGNLGIGASPIEAGGIATALSRKGVTWWYENLQTRDEYLQCAAFGRPVDSEGEEIIRNIRRAQILLLDEGGLLAVSEELSAAVVKFVGDGKKFVIVGGSTASSSEQLDAMSQSLVGVGLEIGEDQRIKLVPNLLTPSQAEELLMARGGRMNQEAARAIVQRYGELEVPLMFRTVWHAQYLLPDMSIQHAVKLIDKYSLLEVVRHVEKI</sequence>
<protein>
    <submittedName>
        <fullName evidence="1">Uncharacterized protein</fullName>
    </submittedName>
</protein>
<dbReference type="InterPro" id="IPR027417">
    <property type="entry name" value="P-loop_NTPase"/>
</dbReference>
<evidence type="ECO:0000313" key="1">
    <source>
        <dbReference type="EMBL" id="OGM63458.1"/>
    </source>
</evidence>
<name>A0A1F8BJI4_9BACT</name>
<dbReference type="Proteomes" id="UP000177082">
    <property type="component" value="Unassembled WGS sequence"/>
</dbReference>
<dbReference type="AlphaFoldDB" id="A0A1F8BJI4"/>
<proteinExistence type="predicted"/>
<accession>A0A1F8BJI4</accession>
<reference evidence="1 2" key="1">
    <citation type="journal article" date="2016" name="Nat. Commun.">
        <title>Thousands of microbial genomes shed light on interconnected biogeochemical processes in an aquifer system.</title>
        <authorList>
            <person name="Anantharaman K."/>
            <person name="Brown C.T."/>
            <person name="Hug L.A."/>
            <person name="Sharon I."/>
            <person name="Castelle C.J."/>
            <person name="Probst A.J."/>
            <person name="Thomas B.C."/>
            <person name="Singh A."/>
            <person name="Wilkins M.J."/>
            <person name="Karaoz U."/>
            <person name="Brodie E.L."/>
            <person name="Williams K.H."/>
            <person name="Hubbard S.S."/>
            <person name="Banfield J.F."/>
        </authorList>
    </citation>
    <scope>NUCLEOTIDE SEQUENCE [LARGE SCALE GENOMIC DNA]</scope>
</reference>
<comment type="caution">
    <text evidence="1">The sequence shown here is derived from an EMBL/GenBank/DDBJ whole genome shotgun (WGS) entry which is preliminary data.</text>
</comment>
<dbReference type="EMBL" id="MGHF01000017">
    <property type="protein sequence ID" value="OGM63458.1"/>
    <property type="molecule type" value="Genomic_DNA"/>
</dbReference>
<gene>
    <name evidence="1" type="ORF">A2961_03265</name>
</gene>
<dbReference type="SUPFAM" id="SSF52540">
    <property type="entry name" value="P-loop containing nucleoside triphosphate hydrolases"/>
    <property type="match status" value="1"/>
</dbReference>